<reference evidence="2 3" key="1">
    <citation type="submission" date="2015-07" db="EMBL/GenBank/DDBJ databases">
        <title>The genome of Eufriesea mexicana.</title>
        <authorList>
            <person name="Pan H."/>
            <person name="Kapheim K."/>
        </authorList>
    </citation>
    <scope>NUCLEOTIDE SEQUENCE [LARGE SCALE GENOMIC DNA]</scope>
    <source>
        <strain evidence="2">0111107269</strain>
        <tissue evidence="2">Whole body</tissue>
    </source>
</reference>
<feature type="compositionally biased region" description="Basic and acidic residues" evidence="1">
    <location>
        <begin position="132"/>
        <end position="143"/>
    </location>
</feature>
<dbReference type="AlphaFoldDB" id="A0A310SEY1"/>
<sequence>MEGEKEKEALAKSTSRNRFILAYSDAFDASVIVPRDKRPRGASEAPGTGSGALRNPGCLHRTRRYTIATVSVEEGPRNHRWKPRRNGNFAGDPTRKRGRCRWYRGTSGRGCATVTSIDVSAQKQHRGKERKRNTEGEREPDRTVSHWLLTRQNQLLSSVGRTSI</sequence>
<evidence type="ECO:0000256" key="1">
    <source>
        <dbReference type="SAM" id="MobiDB-lite"/>
    </source>
</evidence>
<evidence type="ECO:0000313" key="3">
    <source>
        <dbReference type="Proteomes" id="UP000250275"/>
    </source>
</evidence>
<organism evidence="2 3">
    <name type="scientific">Eufriesea mexicana</name>
    <dbReference type="NCBI Taxonomy" id="516756"/>
    <lineage>
        <taxon>Eukaryota</taxon>
        <taxon>Metazoa</taxon>
        <taxon>Ecdysozoa</taxon>
        <taxon>Arthropoda</taxon>
        <taxon>Hexapoda</taxon>
        <taxon>Insecta</taxon>
        <taxon>Pterygota</taxon>
        <taxon>Neoptera</taxon>
        <taxon>Endopterygota</taxon>
        <taxon>Hymenoptera</taxon>
        <taxon>Apocrita</taxon>
        <taxon>Aculeata</taxon>
        <taxon>Apoidea</taxon>
        <taxon>Anthophila</taxon>
        <taxon>Apidae</taxon>
        <taxon>Eufriesea</taxon>
    </lineage>
</organism>
<dbReference type="Proteomes" id="UP000250275">
    <property type="component" value="Unassembled WGS sequence"/>
</dbReference>
<feature type="region of interest" description="Disordered" evidence="1">
    <location>
        <begin position="119"/>
        <end position="143"/>
    </location>
</feature>
<dbReference type="EMBL" id="KQ765379">
    <property type="protein sequence ID" value="OAD53948.1"/>
    <property type="molecule type" value="Genomic_DNA"/>
</dbReference>
<evidence type="ECO:0000313" key="2">
    <source>
        <dbReference type="EMBL" id="OAD53948.1"/>
    </source>
</evidence>
<proteinExistence type="predicted"/>
<protein>
    <submittedName>
        <fullName evidence="2">Uncharacterized protein</fullName>
    </submittedName>
</protein>
<feature type="region of interest" description="Disordered" evidence="1">
    <location>
        <begin position="35"/>
        <end position="60"/>
    </location>
</feature>
<gene>
    <name evidence="2" type="ORF">WN48_08553</name>
</gene>
<name>A0A310SEY1_9HYME</name>
<feature type="region of interest" description="Disordered" evidence="1">
    <location>
        <begin position="74"/>
        <end position="101"/>
    </location>
</feature>
<keyword evidence="3" id="KW-1185">Reference proteome</keyword>
<accession>A0A310SEY1</accession>